<comment type="function">
    <text evidence="9">Component of the Mediator complex, a coactivator involved in the regulated transcription of nearly all RNA polymerase II-dependent genes. Mediator functions as a bridge to convey information from gene-specific regulatory proteins to the basal RNA polymerase II transcription machinery. Mediator is recruited to promoters by direct interactions with regulatory proteins and serves as a scaffold for the assembly of a functional preinitiation complex with RNA polymerase II and the general transcription factors.</text>
</comment>
<comment type="similarity">
    <text evidence="2 9">Belongs to the Mediator complex subunit 1 family.</text>
</comment>
<evidence type="ECO:0000256" key="7">
    <source>
        <dbReference type="ARBA" id="ARBA00023242"/>
    </source>
</evidence>
<accession>A0AAW0N5H4</accession>
<evidence type="ECO:0000256" key="6">
    <source>
        <dbReference type="ARBA" id="ARBA00023163"/>
    </source>
</evidence>
<dbReference type="Pfam" id="PF10744">
    <property type="entry name" value="Med1"/>
    <property type="match status" value="1"/>
</dbReference>
<keyword evidence="6 9" id="KW-0804">Transcription</keyword>
<reference evidence="13" key="1">
    <citation type="submission" date="2024-04" db="EMBL/GenBank/DDBJ databases">
        <title>Salinicola lusitanus LLJ914,a marine bacterium isolated from the Okinawa Trough.</title>
        <authorList>
            <person name="Li J."/>
        </authorList>
    </citation>
    <scope>NUCLEOTIDE SEQUENCE [LARGE SCALE GENOMIC DNA]</scope>
</reference>
<dbReference type="GO" id="GO:0042974">
    <property type="term" value="F:nuclear retinoic acid receptor binding"/>
    <property type="evidence" value="ECO:0007669"/>
    <property type="project" value="TreeGrafter"/>
</dbReference>
<keyword evidence="5 9" id="KW-0010">Activator</keyword>
<feature type="region of interest" description="Disordered" evidence="10">
    <location>
        <begin position="526"/>
        <end position="567"/>
    </location>
</feature>
<proteinExistence type="inferred from homology"/>
<evidence type="ECO:0000313" key="12">
    <source>
        <dbReference type="EMBL" id="KAK7887242.1"/>
    </source>
</evidence>
<organism evidence="12 13">
    <name type="scientific">Mugilogobius chulae</name>
    <name type="common">yellowstripe goby</name>
    <dbReference type="NCBI Taxonomy" id="88201"/>
    <lineage>
        <taxon>Eukaryota</taxon>
        <taxon>Metazoa</taxon>
        <taxon>Chordata</taxon>
        <taxon>Craniata</taxon>
        <taxon>Vertebrata</taxon>
        <taxon>Euteleostomi</taxon>
        <taxon>Actinopterygii</taxon>
        <taxon>Neopterygii</taxon>
        <taxon>Teleostei</taxon>
        <taxon>Neoteleostei</taxon>
        <taxon>Acanthomorphata</taxon>
        <taxon>Gobiaria</taxon>
        <taxon>Gobiiformes</taxon>
        <taxon>Gobioidei</taxon>
        <taxon>Gobiidae</taxon>
        <taxon>Gobionellinae</taxon>
        <taxon>Mugilogobius</taxon>
    </lineage>
</organism>
<evidence type="ECO:0000259" key="11">
    <source>
        <dbReference type="Pfam" id="PF10744"/>
    </source>
</evidence>
<dbReference type="GO" id="GO:0046966">
    <property type="term" value="F:nuclear thyroid hormone receptor binding"/>
    <property type="evidence" value="ECO:0007669"/>
    <property type="project" value="TreeGrafter"/>
</dbReference>
<evidence type="ECO:0000256" key="3">
    <source>
        <dbReference type="ARBA" id="ARBA00020612"/>
    </source>
</evidence>
<name>A0AAW0N5H4_9GOBI</name>
<protein>
    <recommendedName>
        <fullName evidence="3 9">Mediator of RNA polymerase II transcription subunit 1</fullName>
    </recommendedName>
    <alternativeName>
        <fullName evidence="8 9">Mediator complex subunit 1</fullName>
    </alternativeName>
</protein>
<keyword evidence="7 9" id="KW-0539">Nucleus</keyword>
<evidence type="ECO:0000256" key="2">
    <source>
        <dbReference type="ARBA" id="ARBA00006210"/>
    </source>
</evidence>
<evidence type="ECO:0000256" key="5">
    <source>
        <dbReference type="ARBA" id="ARBA00023159"/>
    </source>
</evidence>
<evidence type="ECO:0000256" key="4">
    <source>
        <dbReference type="ARBA" id="ARBA00023015"/>
    </source>
</evidence>
<feature type="compositionally biased region" description="Polar residues" evidence="10">
    <location>
        <begin position="553"/>
        <end position="563"/>
    </location>
</feature>
<keyword evidence="4 9" id="KW-0805">Transcription regulation</keyword>
<dbReference type="GO" id="GO:0016592">
    <property type="term" value="C:mediator complex"/>
    <property type="evidence" value="ECO:0007669"/>
    <property type="project" value="InterPro"/>
</dbReference>
<dbReference type="EMBL" id="JBBPFD010000019">
    <property type="protein sequence ID" value="KAK7887242.1"/>
    <property type="molecule type" value="Genomic_DNA"/>
</dbReference>
<comment type="caution">
    <text evidence="12">The sequence shown here is derived from an EMBL/GenBank/DDBJ whole genome shotgun (WGS) entry which is preliminary data.</text>
</comment>
<comment type="subcellular location">
    <subcellularLocation>
        <location evidence="1 9">Nucleus</location>
    </subcellularLocation>
</comment>
<dbReference type="PANTHER" id="PTHR12881">
    <property type="entry name" value="MEDIATOR OF RNA POLYMERASE II TRANSCRIPTION SUBUNIT 1"/>
    <property type="match status" value="1"/>
</dbReference>
<sequence length="589" mass="63886">MTTSDSVPFGRRRLGALLQLTPVCVSSYTRPTARPVGLARSDNARTTARLGQPVLCRGPSSNQKANIKDKSRQDSKPCEALKRSMQRLQEVFNMSSINAMMTRLEMIAKQQGLGFHITDATCYLTADLFYLEVVLLPCGGVEVVKVAPHGGPLWSPSESFLELLSSPEAWGSFSQYNIPGDTELKLKLFDSLQALGRDLEQISHLGRTSDDPSSKTDHINRGIVGTVTFGKEDRPLTVQFYVSPDTGLTPVSGKLLSIMAWVKSTSTQCPGHTAQLTIELTDVHHCLQVTSSITQPPQLDAHGFPVFKSPIEVSCDQVPACFLLKLQPAVAMMPSLWKKLSQITGVPVPDVDLQWAPLPNLLTANTHGETMDGQDIISTVVACDRRRNAHICFLSRSLGGAGSQRYFGGYSSFTHLSHVPVLLKLLRHQCAINSILISAITSKSVSSSLPSELHFEVLPETDTSFTVTFHRPDTDSLSVLVVDVPGSHQVTCRLFGAGLDDPSLEECISAVMKRHRSIPTTLQTLHNKLSERAPRNSPAASAEAENHHPSPSAMDTDTFSQSAAVPGDHGSALSAYPAVSVSQSIYCPK</sequence>
<dbReference type="GO" id="GO:0003712">
    <property type="term" value="F:transcription coregulator activity"/>
    <property type="evidence" value="ECO:0007669"/>
    <property type="project" value="InterPro"/>
</dbReference>
<keyword evidence="13" id="KW-1185">Reference proteome</keyword>
<evidence type="ECO:0000313" key="13">
    <source>
        <dbReference type="Proteomes" id="UP001460270"/>
    </source>
</evidence>
<gene>
    <name evidence="12" type="ORF">WMY93_026863</name>
</gene>
<dbReference type="InterPro" id="IPR051999">
    <property type="entry name" value="Mediator_complex_subunit_1"/>
</dbReference>
<feature type="compositionally biased region" description="Basic and acidic residues" evidence="10">
    <location>
        <begin position="66"/>
        <end position="78"/>
    </location>
</feature>
<dbReference type="Proteomes" id="UP001460270">
    <property type="component" value="Unassembled WGS sequence"/>
</dbReference>
<dbReference type="GO" id="GO:0045944">
    <property type="term" value="P:positive regulation of transcription by RNA polymerase II"/>
    <property type="evidence" value="ECO:0007669"/>
    <property type="project" value="UniProtKB-ARBA"/>
</dbReference>
<evidence type="ECO:0000256" key="8">
    <source>
        <dbReference type="ARBA" id="ARBA00031254"/>
    </source>
</evidence>
<dbReference type="AlphaFoldDB" id="A0AAW0N5H4"/>
<feature type="domain" description="Mediator complex subunit Med1" evidence="11">
    <location>
        <begin position="84"/>
        <end position="440"/>
    </location>
</feature>
<evidence type="ECO:0000256" key="9">
    <source>
        <dbReference type="RuleBase" id="RU364059"/>
    </source>
</evidence>
<dbReference type="GO" id="GO:0042809">
    <property type="term" value="F:nuclear vitamin D receptor binding"/>
    <property type="evidence" value="ECO:0007669"/>
    <property type="project" value="TreeGrafter"/>
</dbReference>
<evidence type="ECO:0000256" key="10">
    <source>
        <dbReference type="SAM" id="MobiDB-lite"/>
    </source>
</evidence>
<feature type="region of interest" description="Disordered" evidence="10">
    <location>
        <begin position="53"/>
        <end position="78"/>
    </location>
</feature>
<dbReference type="GO" id="GO:0097067">
    <property type="term" value="P:cellular response to thyroid hormone stimulus"/>
    <property type="evidence" value="ECO:0007669"/>
    <property type="project" value="TreeGrafter"/>
</dbReference>
<dbReference type="InterPro" id="IPR019680">
    <property type="entry name" value="Mediator_Med1"/>
</dbReference>
<evidence type="ECO:0000256" key="1">
    <source>
        <dbReference type="ARBA" id="ARBA00004123"/>
    </source>
</evidence>
<dbReference type="PANTHER" id="PTHR12881:SF4">
    <property type="entry name" value="MEDIATOR OF RNA POLYMERASE II TRANSCRIPTION SUBUNIT 1"/>
    <property type="match status" value="1"/>
</dbReference>